<organism evidence="2">
    <name type="scientific">uncultured Solirubrobacteraceae bacterium</name>
    <dbReference type="NCBI Taxonomy" id="1162706"/>
    <lineage>
        <taxon>Bacteria</taxon>
        <taxon>Bacillati</taxon>
        <taxon>Actinomycetota</taxon>
        <taxon>Thermoleophilia</taxon>
        <taxon>Solirubrobacterales</taxon>
        <taxon>Solirubrobacteraceae</taxon>
        <taxon>environmental samples</taxon>
    </lineage>
</organism>
<evidence type="ECO:0000313" key="2">
    <source>
        <dbReference type="EMBL" id="CAA9534597.1"/>
    </source>
</evidence>
<feature type="region of interest" description="Disordered" evidence="1">
    <location>
        <begin position="1"/>
        <end position="44"/>
    </location>
</feature>
<feature type="non-terminal residue" evidence="2">
    <location>
        <position position="44"/>
    </location>
</feature>
<protein>
    <submittedName>
        <fullName evidence="2">LSU ribosomal protein L34p</fullName>
    </submittedName>
</protein>
<accession>A0A6J4TZ93</accession>
<evidence type="ECO:0000256" key="1">
    <source>
        <dbReference type="SAM" id="MobiDB-lite"/>
    </source>
</evidence>
<dbReference type="GO" id="GO:0005840">
    <property type="term" value="C:ribosome"/>
    <property type="evidence" value="ECO:0007669"/>
    <property type="project" value="UniProtKB-KW"/>
</dbReference>
<feature type="non-terminal residue" evidence="2">
    <location>
        <position position="1"/>
    </location>
</feature>
<name>A0A6J4TZ93_9ACTN</name>
<keyword evidence="2" id="KW-0687">Ribonucleoprotein</keyword>
<gene>
    <name evidence="2" type="ORF">AVDCRST_MAG30-4102</name>
</gene>
<reference evidence="2" key="1">
    <citation type="submission" date="2020-02" db="EMBL/GenBank/DDBJ databases">
        <authorList>
            <person name="Meier V. D."/>
        </authorList>
    </citation>
    <scope>NUCLEOTIDE SEQUENCE</scope>
    <source>
        <strain evidence="2">AVDCRST_MAG30</strain>
    </source>
</reference>
<dbReference type="EMBL" id="CADCVS010000537">
    <property type="protein sequence ID" value="CAA9534597.1"/>
    <property type="molecule type" value="Genomic_DNA"/>
</dbReference>
<sequence>EAHLPAQEAQACPRARLPQSHVDAGRPPDAQASPRQGPQAAHRL</sequence>
<keyword evidence="2" id="KW-0689">Ribosomal protein</keyword>
<proteinExistence type="predicted"/>
<dbReference type="AlphaFoldDB" id="A0A6J4TZ93"/>